<protein>
    <submittedName>
        <fullName evidence="1">Uncharacterized protein</fullName>
    </submittedName>
</protein>
<accession>A0ABQ3WG57</accession>
<sequence>MVDGFDRPGIVAGGRDRFGYVAGALGRWAAVAGGLERRAVLVKRRAGLFNGVGELISVFVRGRAGDGDGASTPVRCAEPRDGVFRSARAYGVFAQLRRLICEPSGRVVPGSPPV</sequence>
<gene>
    <name evidence="1" type="ORF">Aca07nite_26110</name>
</gene>
<organism evidence="1">
    <name type="scientific">Actinoplanes campanulatus</name>
    <dbReference type="NCBI Taxonomy" id="113559"/>
    <lineage>
        <taxon>Bacteria</taxon>
        <taxon>Bacillati</taxon>
        <taxon>Actinomycetota</taxon>
        <taxon>Actinomycetes</taxon>
        <taxon>Micromonosporales</taxon>
        <taxon>Micromonosporaceae</taxon>
        <taxon>Actinoplanes</taxon>
    </lineage>
</organism>
<comment type="caution">
    <text evidence="1">The sequence shown here is derived from an EMBL/GenBank/DDBJ whole genome shotgun (WGS) entry which is preliminary data.</text>
</comment>
<dbReference type="EMBL" id="BOMF01000050">
    <property type="protein sequence ID" value="GID45336.1"/>
    <property type="molecule type" value="Genomic_DNA"/>
</dbReference>
<proteinExistence type="predicted"/>
<evidence type="ECO:0000313" key="1">
    <source>
        <dbReference type="EMBL" id="GID45336.1"/>
    </source>
</evidence>
<reference evidence="1" key="1">
    <citation type="submission" date="2021-01" db="EMBL/GenBank/DDBJ databases">
        <title>Whole genome shotgun sequence of Actinoplanes capillaceus NBRC 16408.</title>
        <authorList>
            <person name="Komaki H."/>
            <person name="Tamura T."/>
        </authorList>
    </citation>
    <scope>NUCLEOTIDE SEQUENCE [LARGE SCALE GENOMIC DNA]</scope>
    <source>
        <strain evidence="1">NBRC 16408</strain>
    </source>
</reference>
<name>A0ABQ3WG57_9ACTN</name>